<reference evidence="2" key="1">
    <citation type="submission" date="2022-10" db="EMBL/GenBank/DDBJ databases">
        <title>Novel sulphate-reducing endosymbionts in the free-living metamonad Anaeramoeba.</title>
        <authorList>
            <person name="Jerlstrom-Hultqvist J."/>
            <person name="Cepicka I."/>
            <person name="Gallot-Lavallee L."/>
            <person name="Salas-Leiva D."/>
            <person name="Curtis B.A."/>
            <person name="Zahonova K."/>
            <person name="Pipaliya S."/>
            <person name="Dacks J."/>
            <person name="Roger A.J."/>
        </authorList>
    </citation>
    <scope>NUCLEOTIDE SEQUENCE</scope>
    <source>
        <strain evidence="2">BMAN</strain>
    </source>
</reference>
<keyword evidence="3" id="KW-1185">Reference proteome</keyword>
<protein>
    <recommendedName>
        <fullName evidence="4">Transmembrane protein</fullName>
    </recommendedName>
</protein>
<feature type="transmembrane region" description="Helical" evidence="1">
    <location>
        <begin position="126"/>
        <end position="157"/>
    </location>
</feature>
<comment type="caution">
    <text evidence="2">The sequence shown here is derived from an EMBL/GenBank/DDBJ whole genome shotgun (WGS) entry which is preliminary data.</text>
</comment>
<evidence type="ECO:0000256" key="1">
    <source>
        <dbReference type="SAM" id="Phobius"/>
    </source>
</evidence>
<dbReference type="AlphaFoldDB" id="A0A9Q0L776"/>
<dbReference type="EMBL" id="JAPDFW010000129">
    <property type="protein sequence ID" value="KAJ5067338.1"/>
    <property type="molecule type" value="Genomic_DNA"/>
</dbReference>
<proteinExistence type="predicted"/>
<keyword evidence="1" id="KW-0812">Transmembrane</keyword>
<keyword evidence="1" id="KW-1133">Transmembrane helix</keyword>
<accession>A0A9Q0L776</accession>
<evidence type="ECO:0000313" key="3">
    <source>
        <dbReference type="Proteomes" id="UP001149090"/>
    </source>
</evidence>
<feature type="transmembrane region" description="Helical" evidence="1">
    <location>
        <begin position="95"/>
        <end position="114"/>
    </location>
</feature>
<feature type="transmembrane region" description="Helical" evidence="1">
    <location>
        <begin position="12"/>
        <end position="31"/>
    </location>
</feature>
<name>A0A9Q0L776_ANAIG</name>
<evidence type="ECO:0008006" key="4">
    <source>
        <dbReference type="Google" id="ProtNLM"/>
    </source>
</evidence>
<gene>
    <name evidence="2" type="ORF">M0811_13008</name>
</gene>
<sequence>MICKIPNFKQFKITSILILIISIFSLIIFTFEKYLQIESKGFSISFSISNPKEIILNLFYQFYTNRIEIYVFGIILLLKFAEIEELFGFKKFLQFIIYISLQNLLNDLIFLLIFPNLNSIQNGPKILFYFLGLQLLIPSFLKSIFPFFSGVVSGFFYRFKIQDFLDGNFSNTFHSLWIKLKNFFSNSNNEIDDNQQEDSDNQREN</sequence>
<dbReference type="Proteomes" id="UP001149090">
    <property type="component" value="Unassembled WGS sequence"/>
</dbReference>
<evidence type="ECO:0000313" key="2">
    <source>
        <dbReference type="EMBL" id="KAJ5067338.1"/>
    </source>
</evidence>
<keyword evidence="1" id="KW-0472">Membrane</keyword>
<organism evidence="2 3">
    <name type="scientific">Anaeramoeba ignava</name>
    <name type="common">Anaerobic marine amoeba</name>
    <dbReference type="NCBI Taxonomy" id="1746090"/>
    <lineage>
        <taxon>Eukaryota</taxon>
        <taxon>Metamonada</taxon>
        <taxon>Anaeramoebidae</taxon>
        <taxon>Anaeramoeba</taxon>
    </lineage>
</organism>